<name>A0ABP4PMP2_9ACTN</name>
<dbReference type="EMBL" id="BAAAPH010000016">
    <property type="protein sequence ID" value="GAA1585830.1"/>
    <property type="molecule type" value="Genomic_DNA"/>
</dbReference>
<protein>
    <submittedName>
        <fullName evidence="2">Uncharacterized protein</fullName>
    </submittedName>
</protein>
<sequence length="218" mass="23709">MSSIVPGPRKKLEEEITAARAGAKPLNASDLNPSAPQHADLTGLDDWPDPLRTTVETEHARVEALATNRRKTADLTVPELVRQLGTLLDQIADAIQAARKSSPPEEDLESVADLLGIPAEEASASAGRSERRAAARTLKQLRGQLKDLEATPDHGRLTRLTTFTIRLALVLDRSPEAGGALAPIALERYANAIPDAQRDWPFDRKLASWQDIHRTLGD</sequence>
<gene>
    <name evidence="2" type="ORF">GCM10009804_47480</name>
</gene>
<organism evidence="2 3">
    <name type="scientific">Kribbella hippodromi</name>
    <dbReference type="NCBI Taxonomy" id="434347"/>
    <lineage>
        <taxon>Bacteria</taxon>
        <taxon>Bacillati</taxon>
        <taxon>Actinomycetota</taxon>
        <taxon>Actinomycetes</taxon>
        <taxon>Propionibacteriales</taxon>
        <taxon>Kribbellaceae</taxon>
        <taxon>Kribbella</taxon>
    </lineage>
</organism>
<evidence type="ECO:0000313" key="2">
    <source>
        <dbReference type="EMBL" id="GAA1585830.1"/>
    </source>
</evidence>
<dbReference type="Proteomes" id="UP001501705">
    <property type="component" value="Unassembled WGS sequence"/>
</dbReference>
<comment type="caution">
    <text evidence="2">The sequence shown here is derived from an EMBL/GenBank/DDBJ whole genome shotgun (WGS) entry which is preliminary data.</text>
</comment>
<evidence type="ECO:0000313" key="3">
    <source>
        <dbReference type="Proteomes" id="UP001501705"/>
    </source>
</evidence>
<feature type="region of interest" description="Disordered" evidence="1">
    <location>
        <begin position="21"/>
        <end position="46"/>
    </location>
</feature>
<accession>A0ABP4PMP2</accession>
<proteinExistence type="predicted"/>
<evidence type="ECO:0000256" key="1">
    <source>
        <dbReference type="SAM" id="MobiDB-lite"/>
    </source>
</evidence>
<reference evidence="3" key="1">
    <citation type="journal article" date="2019" name="Int. J. Syst. Evol. Microbiol.">
        <title>The Global Catalogue of Microorganisms (GCM) 10K type strain sequencing project: providing services to taxonomists for standard genome sequencing and annotation.</title>
        <authorList>
            <consortium name="The Broad Institute Genomics Platform"/>
            <consortium name="The Broad Institute Genome Sequencing Center for Infectious Disease"/>
            <person name="Wu L."/>
            <person name="Ma J."/>
        </authorList>
    </citation>
    <scope>NUCLEOTIDE SEQUENCE [LARGE SCALE GENOMIC DNA]</scope>
    <source>
        <strain evidence="3">JCM 15572</strain>
    </source>
</reference>
<dbReference type="RefSeq" id="WP_344236388.1">
    <property type="nucleotide sequence ID" value="NZ_BAAAPH010000016.1"/>
</dbReference>
<keyword evidence="3" id="KW-1185">Reference proteome</keyword>